<dbReference type="PROSITE" id="PS51257">
    <property type="entry name" value="PROKAR_LIPOPROTEIN"/>
    <property type="match status" value="1"/>
</dbReference>
<evidence type="ECO:0008006" key="3">
    <source>
        <dbReference type="Google" id="ProtNLM"/>
    </source>
</evidence>
<comment type="caution">
    <text evidence="1">The sequence shown here is derived from an EMBL/GenBank/DDBJ whole genome shotgun (WGS) entry which is preliminary data.</text>
</comment>
<dbReference type="RefSeq" id="WP_230035603.1">
    <property type="nucleotide sequence ID" value="NZ_JAJJMM010000001.1"/>
</dbReference>
<dbReference type="EMBL" id="JAJJMM010000001">
    <property type="protein sequence ID" value="MCC9063408.1"/>
    <property type="molecule type" value="Genomic_DNA"/>
</dbReference>
<proteinExistence type="predicted"/>
<dbReference type="Proteomes" id="UP001430679">
    <property type="component" value="Unassembled WGS sequence"/>
</dbReference>
<name>A0ABS8MDH3_9FLAO</name>
<evidence type="ECO:0000313" key="2">
    <source>
        <dbReference type="Proteomes" id="UP001430679"/>
    </source>
</evidence>
<protein>
    <recommendedName>
        <fullName evidence="3">Lipoprotein</fullName>
    </recommendedName>
</protein>
<reference evidence="1" key="1">
    <citation type="submission" date="2021-11" db="EMBL/GenBank/DDBJ databases">
        <title>Description of novel Flavobacterium species.</title>
        <authorList>
            <person name="Saticioglu I.B."/>
            <person name="Ay H."/>
            <person name="Altun S."/>
            <person name="Duman M."/>
        </authorList>
    </citation>
    <scope>NUCLEOTIDE SEQUENCE</scope>
    <source>
        <strain evidence="1">F-30</strain>
    </source>
</reference>
<organism evidence="1 2">
    <name type="scientific">Flavobacterium piscisymbiosum</name>
    <dbReference type="NCBI Taxonomy" id="2893753"/>
    <lineage>
        <taxon>Bacteria</taxon>
        <taxon>Pseudomonadati</taxon>
        <taxon>Bacteroidota</taxon>
        <taxon>Flavobacteriia</taxon>
        <taxon>Flavobacteriales</taxon>
        <taxon>Flavobacteriaceae</taxon>
        <taxon>Flavobacterium</taxon>
    </lineage>
</organism>
<accession>A0ABS8MDH3</accession>
<keyword evidence="2" id="KW-1185">Reference proteome</keyword>
<gene>
    <name evidence="1" type="ORF">LNP81_10420</name>
</gene>
<sequence length="211" mass="25289">MKKTFLIIMIIFSSCKKSVTEFEFKTKDRNILNNVSLLNQKCEELFLKSFSEKEFEKYFKLNSKETYLRCGENKFRLNDSVNCKPNFYRISYDFSFENKFQETIEIDFDSLNRQINVNTDLLKGLRRFADNKIKINRQTALEIARKYEISGENINIFFKIYKYPKSSPKYKSKNSILYYWEITNECNHCNSISIDAESGNVFEERKSEYVY</sequence>
<evidence type="ECO:0000313" key="1">
    <source>
        <dbReference type="EMBL" id="MCC9063408.1"/>
    </source>
</evidence>